<dbReference type="GeneID" id="78127163"/>
<evidence type="ECO:0000313" key="5">
    <source>
        <dbReference type="EMBL" id="KAE8128373.1"/>
    </source>
</evidence>
<dbReference type="InterPro" id="IPR011991">
    <property type="entry name" value="ArsR-like_HTH"/>
</dbReference>
<dbReference type="Gene3D" id="1.10.10.10">
    <property type="entry name" value="Winged helix-like DNA-binding domain superfamily/Winged helix DNA-binding domain"/>
    <property type="match status" value="1"/>
</dbReference>
<keyword evidence="1" id="KW-0805">Transcription regulation</keyword>
<dbReference type="InterPro" id="IPR036390">
    <property type="entry name" value="WH_DNA-bd_sf"/>
</dbReference>
<dbReference type="Proteomes" id="UP000325415">
    <property type="component" value="Unassembled WGS sequence"/>
</dbReference>
<organism evidence="5 6">
    <name type="scientific">Bifidobacterium tibiigranuli</name>
    <dbReference type="NCBI Taxonomy" id="2172043"/>
    <lineage>
        <taxon>Bacteria</taxon>
        <taxon>Bacillati</taxon>
        <taxon>Actinomycetota</taxon>
        <taxon>Actinomycetes</taxon>
        <taxon>Bifidobacteriales</taxon>
        <taxon>Bifidobacteriaceae</taxon>
        <taxon>Bifidobacterium</taxon>
    </lineage>
</organism>
<sequence>MALLPQPAADELDLSTVLHALSDRTRRCILAELVSGPRRCGSFDLPIAKSSVSHHFKVLRDSGLIRVEAQGNTRTATLRRDDIEARFPGLLAVTGILDTGQTAANLHDRDAR</sequence>
<keyword evidence="2" id="KW-0238">DNA-binding</keyword>
<dbReference type="SUPFAM" id="SSF46785">
    <property type="entry name" value="Winged helix' DNA-binding domain"/>
    <property type="match status" value="1"/>
</dbReference>
<dbReference type="GO" id="GO:0003700">
    <property type="term" value="F:DNA-binding transcription factor activity"/>
    <property type="evidence" value="ECO:0007669"/>
    <property type="project" value="InterPro"/>
</dbReference>
<dbReference type="SMART" id="SM00418">
    <property type="entry name" value="HTH_ARSR"/>
    <property type="match status" value="1"/>
</dbReference>
<evidence type="ECO:0000313" key="6">
    <source>
        <dbReference type="Proteomes" id="UP000325415"/>
    </source>
</evidence>
<gene>
    <name evidence="5" type="ORF">DDE84_05625</name>
</gene>
<proteinExistence type="predicted"/>
<evidence type="ECO:0000259" key="4">
    <source>
        <dbReference type="SMART" id="SM00418"/>
    </source>
</evidence>
<keyword evidence="3" id="KW-0804">Transcription</keyword>
<evidence type="ECO:0000256" key="2">
    <source>
        <dbReference type="ARBA" id="ARBA00023125"/>
    </source>
</evidence>
<comment type="caution">
    <text evidence="5">The sequence shown here is derived from an EMBL/GenBank/DDBJ whole genome shotgun (WGS) entry which is preliminary data.</text>
</comment>
<protein>
    <submittedName>
        <fullName evidence="5">Transcriptional regulator</fullName>
    </submittedName>
</protein>
<evidence type="ECO:0000256" key="3">
    <source>
        <dbReference type="ARBA" id="ARBA00023163"/>
    </source>
</evidence>
<evidence type="ECO:0000256" key="1">
    <source>
        <dbReference type="ARBA" id="ARBA00023015"/>
    </source>
</evidence>
<dbReference type="InterPro" id="IPR036388">
    <property type="entry name" value="WH-like_DNA-bd_sf"/>
</dbReference>
<dbReference type="RefSeq" id="WP_152580726.1">
    <property type="nucleotide sequence ID" value="NZ_JAKVIV010000002.1"/>
</dbReference>
<dbReference type="GO" id="GO:0003677">
    <property type="term" value="F:DNA binding"/>
    <property type="evidence" value="ECO:0007669"/>
    <property type="project" value="UniProtKB-KW"/>
</dbReference>
<feature type="domain" description="HTH arsR-type" evidence="4">
    <location>
        <begin position="16"/>
        <end position="92"/>
    </location>
</feature>
<dbReference type="InterPro" id="IPR051081">
    <property type="entry name" value="HTH_MetalResp_TranReg"/>
</dbReference>
<dbReference type="Pfam" id="PF01022">
    <property type="entry name" value="HTH_5"/>
    <property type="match status" value="1"/>
</dbReference>
<dbReference type="InterPro" id="IPR001845">
    <property type="entry name" value="HTH_ArsR_DNA-bd_dom"/>
</dbReference>
<dbReference type="PANTHER" id="PTHR33154">
    <property type="entry name" value="TRANSCRIPTIONAL REGULATOR, ARSR FAMILY"/>
    <property type="match status" value="1"/>
</dbReference>
<dbReference type="EMBL" id="QDAG01000005">
    <property type="protein sequence ID" value="KAE8128373.1"/>
    <property type="molecule type" value="Genomic_DNA"/>
</dbReference>
<dbReference type="OrthoDB" id="4471357at2"/>
<reference evidence="5 6" key="1">
    <citation type="submission" date="2018-04" db="EMBL/GenBank/DDBJ databases">
        <authorList>
            <person name="Eckel V.P."/>
            <person name="Vogel R.F."/>
        </authorList>
    </citation>
    <scope>NUCLEOTIDE SEQUENCE [LARGE SCALE GENOMIC DNA]</scope>
    <source>
        <strain evidence="6">TMW 2.1764</strain>
    </source>
</reference>
<keyword evidence="6" id="KW-1185">Reference proteome</keyword>
<dbReference type="AlphaFoldDB" id="A0A5N6S1Y1"/>
<dbReference type="PANTHER" id="PTHR33154:SF12">
    <property type="entry name" value="TRANSCRIPTIONAL REGULATORY PROTEIN"/>
    <property type="match status" value="1"/>
</dbReference>
<dbReference type="CDD" id="cd00090">
    <property type="entry name" value="HTH_ARSR"/>
    <property type="match status" value="1"/>
</dbReference>
<name>A0A5N6S1Y1_9BIFI</name>
<accession>A0A5N6S1Y1</accession>